<dbReference type="AlphaFoldDB" id="I0JIM6"/>
<dbReference type="EMBL" id="HE717023">
    <property type="protein sequence ID" value="CCG43994.1"/>
    <property type="molecule type" value="Genomic_DNA"/>
</dbReference>
<protein>
    <submittedName>
        <fullName evidence="1">Uncharacterized protein</fullName>
    </submittedName>
</protein>
<evidence type="ECO:0000313" key="1">
    <source>
        <dbReference type="EMBL" id="CCG43994.1"/>
    </source>
</evidence>
<dbReference type="Proteomes" id="UP000007397">
    <property type="component" value="Chromosome"/>
</dbReference>
<gene>
    <name evidence="1" type="ordered locus">HBHAL_1627</name>
</gene>
<accession>I0JIM6</accession>
<dbReference type="KEGG" id="hhd:HBHAL_1627"/>
<evidence type="ECO:0000313" key="2">
    <source>
        <dbReference type="Proteomes" id="UP000007397"/>
    </source>
</evidence>
<proteinExistence type="predicted"/>
<name>I0JIM6_HALH3</name>
<dbReference type="HOGENOM" id="CLU_2273432_0_0_9"/>
<dbReference type="PATRIC" id="fig|866895.3.peg.624"/>
<dbReference type="eggNOG" id="ENOG5032YQ0">
    <property type="taxonomic scope" value="Bacteria"/>
</dbReference>
<keyword evidence="2" id="KW-1185">Reference proteome</keyword>
<sequence>MNIEFDEQFYENIAVKVAEKLAERMGESRNQPELPLILTRDDVKELMDIGENKTSELMSILPKIKGFSHPKIPSQFFLEWISENTEWVEKNAGKKSKIVSVI</sequence>
<reference evidence="1 2" key="1">
    <citation type="journal article" date="2013" name="Environ. Microbiol.">
        <title>Chloride and organic osmolytes: a hybrid strategy to cope with elevated salinities by the moderately halophilic, chloride-dependent bacterium Halobacillus halophilus.</title>
        <authorList>
            <person name="Saum S.H."/>
            <person name="Pfeiffer F."/>
            <person name="Palm P."/>
            <person name="Rampp M."/>
            <person name="Schuster S.C."/>
            <person name="Muller V."/>
            <person name="Oesterhelt D."/>
        </authorList>
    </citation>
    <scope>NUCLEOTIDE SEQUENCE [LARGE SCALE GENOMIC DNA]</scope>
    <source>
        <strain evidence="2">ATCC 35676 / DSM 2266 / JCM 20832 / KCTC 3685 / LMG 17431 / NBRC 102448 / NCIMB 2269</strain>
    </source>
</reference>
<dbReference type="RefSeq" id="WP_014641901.1">
    <property type="nucleotide sequence ID" value="NC_017668.1"/>
</dbReference>
<organism evidence="1 2">
    <name type="scientific">Halobacillus halophilus (strain ATCC 35676 / DSM 2266 / JCM 20832 / KCTC 3685 / LMG 17431 / NBRC 102448 / NCIMB 2269)</name>
    <name type="common">Sporosarcina halophila</name>
    <dbReference type="NCBI Taxonomy" id="866895"/>
    <lineage>
        <taxon>Bacteria</taxon>
        <taxon>Bacillati</taxon>
        <taxon>Bacillota</taxon>
        <taxon>Bacilli</taxon>
        <taxon>Bacillales</taxon>
        <taxon>Bacillaceae</taxon>
        <taxon>Halobacillus</taxon>
    </lineage>
</organism>
<dbReference type="STRING" id="866895.HBHAL_1627"/>